<dbReference type="PANTHER" id="PTHR43540:SF9">
    <property type="entry name" value="FAMILY HYDROLASE, PUTATIVE (AFU_ORTHOLOGUE AFUA_2G08700)-RELATED"/>
    <property type="match status" value="1"/>
</dbReference>
<evidence type="ECO:0000256" key="2">
    <source>
        <dbReference type="ARBA" id="ARBA00022801"/>
    </source>
</evidence>
<keyword evidence="6" id="KW-1185">Reference proteome</keyword>
<reference evidence="5" key="1">
    <citation type="submission" date="2022-07" db="EMBL/GenBank/DDBJ databases">
        <title>Genome Sequence of Agrocybe chaxingu.</title>
        <authorList>
            <person name="Buettner E."/>
        </authorList>
    </citation>
    <scope>NUCLEOTIDE SEQUENCE</scope>
    <source>
        <strain evidence="5">MP-N11</strain>
    </source>
</reference>
<comment type="similarity">
    <text evidence="1">Belongs to the isochorismatase family.</text>
</comment>
<sequence>MSDEPKHYTPISEMTTRKPVSAPVEYGSGDDFWVEYPSGLVDLSRTDHLQADGGSGPGQPELKAHQVDIEVDINRTIRVDKTRTSLLVIDMQNFFLHPDVRAHPSRLEVRRAAIASHPTPSCNGKQDPLGELGFNRARAQDNPTVPHPISGVWGYQTALDLFLKENGITTLFFSGVNTDQCVLGTLVDAYFRGYDCIVLSDATATTSPDGAYENLIYNAGGSYGFVTDTKRLIASAK</sequence>
<evidence type="ECO:0000256" key="3">
    <source>
        <dbReference type="SAM" id="MobiDB-lite"/>
    </source>
</evidence>
<feature type="region of interest" description="Disordered" evidence="3">
    <location>
        <begin position="1"/>
        <end position="22"/>
    </location>
</feature>
<proteinExistence type="inferred from homology"/>
<comment type="caution">
    <text evidence="5">The sequence shown here is derived from an EMBL/GenBank/DDBJ whole genome shotgun (WGS) entry which is preliminary data.</text>
</comment>
<evidence type="ECO:0000313" key="6">
    <source>
        <dbReference type="Proteomes" id="UP001148786"/>
    </source>
</evidence>
<dbReference type="AlphaFoldDB" id="A0A9W8MW85"/>
<accession>A0A9W8MW85</accession>
<organism evidence="5 6">
    <name type="scientific">Agrocybe chaxingu</name>
    <dbReference type="NCBI Taxonomy" id="84603"/>
    <lineage>
        <taxon>Eukaryota</taxon>
        <taxon>Fungi</taxon>
        <taxon>Dikarya</taxon>
        <taxon>Basidiomycota</taxon>
        <taxon>Agaricomycotina</taxon>
        <taxon>Agaricomycetes</taxon>
        <taxon>Agaricomycetidae</taxon>
        <taxon>Agaricales</taxon>
        <taxon>Agaricineae</taxon>
        <taxon>Strophariaceae</taxon>
        <taxon>Agrocybe</taxon>
    </lineage>
</organism>
<dbReference type="InterPro" id="IPR036380">
    <property type="entry name" value="Isochorismatase-like_sf"/>
</dbReference>
<dbReference type="Proteomes" id="UP001148786">
    <property type="component" value="Unassembled WGS sequence"/>
</dbReference>
<dbReference type="GO" id="GO:0016787">
    <property type="term" value="F:hydrolase activity"/>
    <property type="evidence" value="ECO:0007669"/>
    <property type="project" value="UniProtKB-KW"/>
</dbReference>
<evidence type="ECO:0000256" key="1">
    <source>
        <dbReference type="ARBA" id="ARBA00006336"/>
    </source>
</evidence>
<dbReference type="Pfam" id="PF00857">
    <property type="entry name" value="Isochorismatase"/>
    <property type="match status" value="1"/>
</dbReference>
<dbReference type="SUPFAM" id="SSF52499">
    <property type="entry name" value="Isochorismatase-like hydrolases"/>
    <property type="match status" value="1"/>
</dbReference>
<protein>
    <recommendedName>
        <fullName evidence="4">Isochorismatase-like domain-containing protein</fullName>
    </recommendedName>
</protein>
<evidence type="ECO:0000259" key="4">
    <source>
        <dbReference type="Pfam" id="PF00857"/>
    </source>
</evidence>
<name>A0A9W8MW85_9AGAR</name>
<dbReference type="InterPro" id="IPR050272">
    <property type="entry name" value="Isochorismatase-like_hydrls"/>
</dbReference>
<feature type="domain" description="Isochorismatase-like" evidence="4">
    <location>
        <begin position="153"/>
        <end position="229"/>
    </location>
</feature>
<dbReference type="InterPro" id="IPR000868">
    <property type="entry name" value="Isochorismatase-like_dom"/>
</dbReference>
<dbReference type="Gene3D" id="3.40.50.850">
    <property type="entry name" value="Isochorismatase-like"/>
    <property type="match status" value="2"/>
</dbReference>
<dbReference type="EMBL" id="JANKHO010000329">
    <property type="protein sequence ID" value="KAJ3511406.1"/>
    <property type="molecule type" value="Genomic_DNA"/>
</dbReference>
<dbReference type="CDD" id="cd00431">
    <property type="entry name" value="cysteine_hydrolases"/>
    <property type="match status" value="1"/>
</dbReference>
<dbReference type="OrthoDB" id="167809at2759"/>
<evidence type="ECO:0000313" key="5">
    <source>
        <dbReference type="EMBL" id="KAJ3511406.1"/>
    </source>
</evidence>
<keyword evidence="2" id="KW-0378">Hydrolase</keyword>
<dbReference type="PANTHER" id="PTHR43540">
    <property type="entry name" value="PEROXYUREIDOACRYLATE/UREIDOACRYLATE AMIDOHYDROLASE-RELATED"/>
    <property type="match status" value="1"/>
</dbReference>
<gene>
    <name evidence="5" type="ORF">NLJ89_g4110</name>
</gene>